<gene>
    <name evidence="2" type="ORF">CC86DRAFT_382470</name>
</gene>
<evidence type="ECO:0000313" key="2">
    <source>
        <dbReference type="EMBL" id="KAF2826435.1"/>
    </source>
</evidence>
<dbReference type="AlphaFoldDB" id="A0A6A7A1L1"/>
<reference evidence="2" key="1">
    <citation type="journal article" date="2020" name="Stud. Mycol.">
        <title>101 Dothideomycetes genomes: a test case for predicting lifestyles and emergence of pathogens.</title>
        <authorList>
            <person name="Haridas S."/>
            <person name="Albert R."/>
            <person name="Binder M."/>
            <person name="Bloem J."/>
            <person name="Labutti K."/>
            <person name="Salamov A."/>
            <person name="Andreopoulos B."/>
            <person name="Baker S."/>
            <person name="Barry K."/>
            <person name="Bills G."/>
            <person name="Bluhm B."/>
            <person name="Cannon C."/>
            <person name="Castanera R."/>
            <person name="Culley D."/>
            <person name="Daum C."/>
            <person name="Ezra D."/>
            <person name="Gonzalez J."/>
            <person name="Henrissat B."/>
            <person name="Kuo A."/>
            <person name="Liang C."/>
            <person name="Lipzen A."/>
            <person name="Lutzoni F."/>
            <person name="Magnuson J."/>
            <person name="Mondo S."/>
            <person name="Nolan M."/>
            <person name="Ohm R."/>
            <person name="Pangilinan J."/>
            <person name="Park H.-J."/>
            <person name="Ramirez L."/>
            <person name="Alfaro M."/>
            <person name="Sun H."/>
            <person name="Tritt A."/>
            <person name="Yoshinaga Y."/>
            <person name="Zwiers L.-H."/>
            <person name="Turgeon B."/>
            <person name="Goodwin S."/>
            <person name="Spatafora J."/>
            <person name="Crous P."/>
            <person name="Grigoriev I."/>
        </authorList>
    </citation>
    <scope>NUCLEOTIDE SEQUENCE</scope>
    <source>
        <strain evidence="2">CBS 113818</strain>
    </source>
</reference>
<proteinExistence type="predicted"/>
<protein>
    <submittedName>
        <fullName evidence="2">Uncharacterized protein</fullName>
    </submittedName>
</protein>
<keyword evidence="1" id="KW-1133">Transmembrane helix</keyword>
<feature type="transmembrane region" description="Helical" evidence="1">
    <location>
        <begin position="139"/>
        <end position="162"/>
    </location>
</feature>
<evidence type="ECO:0000256" key="1">
    <source>
        <dbReference type="SAM" id="Phobius"/>
    </source>
</evidence>
<keyword evidence="1" id="KW-0812">Transmembrane</keyword>
<sequence>MEVVVTIWVRTVAAIFGQKQASQRTGAPPIPQPQPYPYTRNYGSQTVTTMVPKRHLYAYGPGHSHLATYGLVSLSEVDYWTWRKWANGEALHLDYSHHPFYNVSTWLKPVNGIPLSAPLRVRDPKKNFFQQVFDWKDPLFHVVYIAVFSWYLGCWIVKYILWLTMHEGYMARDNLGLALGFKVIVDETSRSAA</sequence>
<keyword evidence="1" id="KW-0472">Membrane</keyword>
<keyword evidence="3" id="KW-1185">Reference proteome</keyword>
<accession>A0A6A7A1L1</accession>
<dbReference type="Proteomes" id="UP000799424">
    <property type="component" value="Unassembled WGS sequence"/>
</dbReference>
<dbReference type="EMBL" id="MU006226">
    <property type="protein sequence ID" value="KAF2826435.1"/>
    <property type="molecule type" value="Genomic_DNA"/>
</dbReference>
<evidence type="ECO:0000313" key="3">
    <source>
        <dbReference type="Proteomes" id="UP000799424"/>
    </source>
</evidence>
<name>A0A6A7A1L1_9PLEO</name>
<organism evidence="2 3">
    <name type="scientific">Ophiobolus disseminans</name>
    <dbReference type="NCBI Taxonomy" id="1469910"/>
    <lineage>
        <taxon>Eukaryota</taxon>
        <taxon>Fungi</taxon>
        <taxon>Dikarya</taxon>
        <taxon>Ascomycota</taxon>
        <taxon>Pezizomycotina</taxon>
        <taxon>Dothideomycetes</taxon>
        <taxon>Pleosporomycetidae</taxon>
        <taxon>Pleosporales</taxon>
        <taxon>Pleosporineae</taxon>
        <taxon>Phaeosphaeriaceae</taxon>
        <taxon>Ophiobolus</taxon>
    </lineage>
</organism>